<evidence type="ECO:0000313" key="4">
    <source>
        <dbReference type="EMBL" id="UUY05875.1"/>
    </source>
</evidence>
<dbReference type="PANTHER" id="PTHR43546:SF3">
    <property type="entry name" value="UPF0173 METAL-DEPENDENT HYDROLASE MJ1163"/>
    <property type="match status" value="1"/>
</dbReference>
<gene>
    <name evidence="4" type="ORF">LRS13_10265</name>
</gene>
<proteinExistence type="inferred from homology"/>
<dbReference type="SUPFAM" id="SSF56281">
    <property type="entry name" value="Metallo-hydrolase/oxidoreductase"/>
    <property type="match status" value="1"/>
</dbReference>
<dbReference type="SMART" id="SM00849">
    <property type="entry name" value="Lactamase_B"/>
    <property type="match status" value="1"/>
</dbReference>
<feature type="domain" description="Metallo-beta-lactamase" evidence="3">
    <location>
        <begin position="7"/>
        <end position="190"/>
    </location>
</feature>
<dbReference type="GO" id="GO:0016787">
    <property type="term" value="F:hydrolase activity"/>
    <property type="evidence" value="ECO:0007669"/>
    <property type="project" value="UniProtKB-KW"/>
</dbReference>
<keyword evidence="1 2" id="KW-0378">Hydrolase</keyword>
<organism evidence="4 5">
    <name type="scientific">Svornostia abyssi</name>
    <dbReference type="NCBI Taxonomy" id="2898438"/>
    <lineage>
        <taxon>Bacteria</taxon>
        <taxon>Bacillati</taxon>
        <taxon>Actinomycetota</taxon>
        <taxon>Thermoleophilia</taxon>
        <taxon>Solirubrobacterales</taxon>
        <taxon>Baekduiaceae</taxon>
        <taxon>Svornostia</taxon>
    </lineage>
</organism>
<evidence type="ECO:0000259" key="3">
    <source>
        <dbReference type="SMART" id="SM00849"/>
    </source>
</evidence>
<keyword evidence="5" id="KW-1185">Reference proteome</keyword>
<dbReference type="InterPro" id="IPR036866">
    <property type="entry name" value="RibonucZ/Hydroxyglut_hydro"/>
</dbReference>
<dbReference type="InterPro" id="IPR050114">
    <property type="entry name" value="UPF0173_UPF0282_UlaG_hydrolase"/>
</dbReference>
<dbReference type="RefSeq" id="WP_353866316.1">
    <property type="nucleotide sequence ID" value="NZ_CP088295.1"/>
</dbReference>
<dbReference type="Gene3D" id="3.60.15.10">
    <property type="entry name" value="Ribonuclease Z/Hydroxyacylglutathione hydrolase-like"/>
    <property type="match status" value="1"/>
</dbReference>
<accession>A0ABY5PMW5</accession>
<dbReference type="InterPro" id="IPR022877">
    <property type="entry name" value="UPF0173"/>
</dbReference>
<dbReference type="Proteomes" id="UP001058860">
    <property type="component" value="Chromosome"/>
</dbReference>
<protein>
    <recommendedName>
        <fullName evidence="2">UPF0173 metal-dependent hydrolase LRS13_10265</fullName>
    </recommendedName>
</protein>
<evidence type="ECO:0000256" key="1">
    <source>
        <dbReference type="ARBA" id="ARBA00022801"/>
    </source>
</evidence>
<comment type="similarity">
    <text evidence="2">Belongs to the UPF0173 family.</text>
</comment>
<reference evidence="5" key="1">
    <citation type="submission" date="2021-11" db="EMBL/GenBank/DDBJ databases">
        <title>Cultivation dependent microbiological survey of springs from the worlds oldest radium mine currently devoted to the extraction of radon-saturated water.</title>
        <authorList>
            <person name="Kapinusova G."/>
            <person name="Smrhova T."/>
            <person name="Strejcek M."/>
            <person name="Suman J."/>
            <person name="Jani K."/>
            <person name="Pajer P."/>
            <person name="Uhlik O."/>
        </authorList>
    </citation>
    <scope>NUCLEOTIDE SEQUENCE [LARGE SCALE GENOMIC DNA]</scope>
    <source>
        <strain evidence="5">J379</strain>
    </source>
</reference>
<evidence type="ECO:0000313" key="5">
    <source>
        <dbReference type="Proteomes" id="UP001058860"/>
    </source>
</evidence>
<dbReference type="Pfam" id="PF13483">
    <property type="entry name" value="Lactamase_B_3"/>
    <property type="match status" value="1"/>
</dbReference>
<name>A0ABY5PMW5_9ACTN</name>
<dbReference type="NCBIfam" id="NF001911">
    <property type="entry name" value="PRK00685.1"/>
    <property type="match status" value="1"/>
</dbReference>
<dbReference type="PANTHER" id="PTHR43546">
    <property type="entry name" value="UPF0173 METAL-DEPENDENT HYDROLASE MJ1163-RELATED"/>
    <property type="match status" value="1"/>
</dbReference>
<dbReference type="HAMAP" id="MF_00457">
    <property type="entry name" value="UPF0173"/>
    <property type="match status" value="1"/>
</dbReference>
<dbReference type="EMBL" id="CP088295">
    <property type="protein sequence ID" value="UUY05875.1"/>
    <property type="molecule type" value="Genomic_DNA"/>
</dbReference>
<evidence type="ECO:0000256" key="2">
    <source>
        <dbReference type="HAMAP-Rule" id="MF_00457"/>
    </source>
</evidence>
<dbReference type="InterPro" id="IPR001279">
    <property type="entry name" value="Metallo-B-lactamas"/>
</dbReference>
<sequence length="227" mass="23842">MQIRYLGHSAFELTADGTTLLVDPFLTGNPKATTTADELQADAILLTHGHADHYGDTVGIATRTGAPVLAIVELAGDVAAQLPDGHDVRDPNLGGTVEFDWGWVRLVPAWHTGTSPNGTVHTPAGLVIAFGGKTIYHVGDTALFSDLALPGNRDALDVALVPIGGHYTMDRHDAVEAVKLIGASTIVPIHYNTFPPIETDAQAFKADVEAQTSSKVVVLEPGGTLEP</sequence>